<sequence>MRQEEQIKRFQEIVDQLGTAPAGARRGQPGVVTEAFPSGSGNPTFVNSEMEAERERALAALMSFKKFDPPTFDREDIDPWTVESWIDSIETVFEDLYTVERDKVRLAAHCLQRSAKVWWKGIKQNRSPRLPLMTWQEFRELILSVYFPDSEKRKLRDRFQKLRQGDRSVREYEREFFRIVSCLPNVVQGDKDRADCFVRGLRPDIFKVVHNLKLQTFAEVVDRALWIEQGNAFVREEREAEECKRLSSSNKLQQPAAQQQLLLEQQRAPPAAPAAAGVAPAASSSSSSSSKQQQLVLLNSS</sequence>
<dbReference type="GeneID" id="109717592"/>
<feature type="region of interest" description="Disordered" evidence="1">
    <location>
        <begin position="245"/>
        <end position="301"/>
    </location>
</feature>
<evidence type="ECO:0000313" key="3">
    <source>
        <dbReference type="Proteomes" id="UP000515123"/>
    </source>
</evidence>
<dbReference type="InterPro" id="IPR005162">
    <property type="entry name" value="Retrotrans_gag_dom"/>
</dbReference>
<dbReference type="RefSeq" id="XP_020099027.1">
    <property type="nucleotide sequence ID" value="XM_020243438.1"/>
</dbReference>
<feature type="compositionally biased region" description="Low complexity" evidence="1">
    <location>
        <begin position="252"/>
        <end position="301"/>
    </location>
</feature>
<name>A0A6P5FTN7_ANACO</name>
<dbReference type="Pfam" id="PF03732">
    <property type="entry name" value="Retrotrans_gag"/>
    <property type="match status" value="1"/>
</dbReference>
<keyword evidence="3" id="KW-1185">Reference proteome</keyword>
<gene>
    <name evidence="4" type="primary">LOC109717592</name>
</gene>
<reference evidence="4" key="2">
    <citation type="submission" date="2025-08" db="UniProtKB">
        <authorList>
            <consortium name="RefSeq"/>
        </authorList>
    </citation>
    <scope>IDENTIFICATION</scope>
    <source>
        <tissue evidence="4">Leaf</tissue>
    </source>
</reference>
<dbReference type="Proteomes" id="UP000515123">
    <property type="component" value="Linkage group 11"/>
</dbReference>
<dbReference type="AlphaFoldDB" id="A0A6P5FTN7"/>
<dbReference type="OrthoDB" id="786614at2759"/>
<organism evidence="3 4">
    <name type="scientific">Ananas comosus</name>
    <name type="common">Pineapple</name>
    <name type="synonym">Ananas ananas</name>
    <dbReference type="NCBI Taxonomy" id="4615"/>
    <lineage>
        <taxon>Eukaryota</taxon>
        <taxon>Viridiplantae</taxon>
        <taxon>Streptophyta</taxon>
        <taxon>Embryophyta</taxon>
        <taxon>Tracheophyta</taxon>
        <taxon>Spermatophyta</taxon>
        <taxon>Magnoliopsida</taxon>
        <taxon>Liliopsida</taxon>
        <taxon>Poales</taxon>
        <taxon>Bromeliaceae</taxon>
        <taxon>Bromelioideae</taxon>
        <taxon>Ananas</taxon>
    </lineage>
</organism>
<evidence type="ECO:0000259" key="2">
    <source>
        <dbReference type="Pfam" id="PF03732"/>
    </source>
</evidence>
<feature type="domain" description="Retrotransposon gag" evidence="2">
    <location>
        <begin position="105"/>
        <end position="203"/>
    </location>
</feature>
<evidence type="ECO:0000313" key="4">
    <source>
        <dbReference type="RefSeq" id="XP_020099027.1"/>
    </source>
</evidence>
<accession>A0A6P5FTN7</accession>
<proteinExistence type="predicted"/>
<evidence type="ECO:0000256" key="1">
    <source>
        <dbReference type="SAM" id="MobiDB-lite"/>
    </source>
</evidence>
<protein>
    <submittedName>
        <fullName evidence="4">Uncharacterized protein LOC109717592</fullName>
    </submittedName>
</protein>
<dbReference type="PANTHER" id="PTHR34482:SF49">
    <property type="entry name" value="RETROTRANSPOSON GAG DOMAIN-CONTAINING PROTEIN"/>
    <property type="match status" value="1"/>
</dbReference>
<dbReference type="PANTHER" id="PTHR34482">
    <property type="entry name" value="DNA DAMAGE-INDUCIBLE PROTEIN 1-LIKE"/>
    <property type="match status" value="1"/>
</dbReference>
<reference evidence="3" key="1">
    <citation type="journal article" date="2015" name="Nat. Genet.">
        <title>The pineapple genome and the evolution of CAM photosynthesis.</title>
        <authorList>
            <person name="Ming R."/>
            <person name="VanBuren R."/>
            <person name="Wai C.M."/>
            <person name="Tang H."/>
            <person name="Schatz M.C."/>
            <person name="Bowers J.E."/>
            <person name="Lyons E."/>
            <person name="Wang M.L."/>
            <person name="Chen J."/>
            <person name="Biggers E."/>
            <person name="Zhang J."/>
            <person name="Huang L."/>
            <person name="Zhang L."/>
            <person name="Miao W."/>
            <person name="Zhang J."/>
            <person name="Ye Z."/>
            <person name="Miao C."/>
            <person name="Lin Z."/>
            <person name="Wang H."/>
            <person name="Zhou H."/>
            <person name="Yim W.C."/>
            <person name="Priest H.D."/>
            <person name="Zheng C."/>
            <person name="Woodhouse M."/>
            <person name="Edger P.P."/>
            <person name="Guyot R."/>
            <person name="Guo H.B."/>
            <person name="Guo H."/>
            <person name="Zheng G."/>
            <person name="Singh R."/>
            <person name="Sharma A."/>
            <person name="Min X."/>
            <person name="Zheng Y."/>
            <person name="Lee H."/>
            <person name="Gurtowski J."/>
            <person name="Sedlazeck F.J."/>
            <person name="Harkess A."/>
            <person name="McKain M.R."/>
            <person name="Liao Z."/>
            <person name="Fang J."/>
            <person name="Liu J."/>
            <person name="Zhang X."/>
            <person name="Zhang Q."/>
            <person name="Hu W."/>
            <person name="Qin Y."/>
            <person name="Wang K."/>
            <person name="Chen L.Y."/>
            <person name="Shirley N."/>
            <person name="Lin Y.R."/>
            <person name="Liu L.Y."/>
            <person name="Hernandez A.G."/>
            <person name="Wright C.L."/>
            <person name="Bulone V."/>
            <person name="Tuskan G.A."/>
            <person name="Heath K."/>
            <person name="Zee F."/>
            <person name="Moore P.H."/>
            <person name="Sunkar R."/>
            <person name="Leebens-Mack J.H."/>
            <person name="Mockler T."/>
            <person name="Bennetzen J.L."/>
            <person name="Freeling M."/>
            <person name="Sankoff D."/>
            <person name="Paterson A.H."/>
            <person name="Zhu X."/>
            <person name="Yang X."/>
            <person name="Smith J.A."/>
            <person name="Cushman J.C."/>
            <person name="Paull R.E."/>
            <person name="Yu Q."/>
        </authorList>
    </citation>
    <scope>NUCLEOTIDE SEQUENCE [LARGE SCALE GENOMIC DNA]</scope>
    <source>
        <strain evidence="3">cv. F153</strain>
    </source>
</reference>